<evidence type="ECO:0000256" key="1">
    <source>
        <dbReference type="ARBA" id="ARBA00009437"/>
    </source>
</evidence>
<dbReference type="CDD" id="cd08414">
    <property type="entry name" value="PBP2_LTTR_aromatics_like"/>
    <property type="match status" value="1"/>
</dbReference>
<dbReference type="SUPFAM" id="SSF46785">
    <property type="entry name" value="Winged helix' DNA-binding domain"/>
    <property type="match status" value="1"/>
</dbReference>
<gene>
    <name evidence="6" type="ORF">AOZ06_39595</name>
</gene>
<dbReference type="AlphaFoldDB" id="A0A0N9IG07"/>
<dbReference type="Proteomes" id="UP000063699">
    <property type="component" value="Chromosome"/>
</dbReference>
<organism evidence="6 7">
    <name type="scientific">Kibdelosporangium phytohabitans</name>
    <dbReference type="NCBI Taxonomy" id="860235"/>
    <lineage>
        <taxon>Bacteria</taxon>
        <taxon>Bacillati</taxon>
        <taxon>Actinomycetota</taxon>
        <taxon>Actinomycetes</taxon>
        <taxon>Pseudonocardiales</taxon>
        <taxon>Pseudonocardiaceae</taxon>
        <taxon>Kibdelosporangium</taxon>
    </lineage>
</organism>
<evidence type="ECO:0000313" key="7">
    <source>
        <dbReference type="Proteomes" id="UP000063699"/>
    </source>
</evidence>
<dbReference type="OrthoDB" id="79118at2"/>
<evidence type="ECO:0000256" key="2">
    <source>
        <dbReference type="ARBA" id="ARBA00023015"/>
    </source>
</evidence>
<evidence type="ECO:0000259" key="5">
    <source>
        <dbReference type="PROSITE" id="PS50931"/>
    </source>
</evidence>
<dbReference type="KEGG" id="kphy:AOZ06_39595"/>
<dbReference type="PRINTS" id="PR00039">
    <property type="entry name" value="HTHLYSR"/>
</dbReference>
<dbReference type="STRING" id="860235.AOZ06_39595"/>
<dbReference type="GO" id="GO:0003677">
    <property type="term" value="F:DNA binding"/>
    <property type="evidence" value="ECO:0007669"/>
    <property type="project" value="UniProtKB-KW"/>
</dbReference>
<dbReference type="Gene3D" id="3.40.190.10">
    <property type="entry name" value="Periplasmic binding protein-like II"/>
    <property type="match status" value="2"/>
</dbReference>
<dbReference type="PANTHER" id="PTHR30346">
    <property type="entry name" value="TRANSCRIPTIONAL DUAL REGULATOR HCAR-RELATED"/>
    <property type="match status" value="1"/>
</dbReference>
<reference evidence="6 7" key="1">
    <citation type="submission" date="2015-07" db="EMBL/GenBank/DDBJ databases">
        <title>Genome sequencing of Kibdelosporangium phytohabitans.</title>
        <authorList>
            <person name="Qin S."/>
            <person name="Xing K."/>
        </authorList>
    </citation>
    <scope>NUCLEOTIDE SEQUENCE [LARGE SCALE GENOMIC DNA]</scope>
    <source>
        <strain evidence="6 7">KLBMP1111</strain>
    </source>
</reference>
<dbReference type="InterPro" id="IPR036388">
    <property type="entry name" value="WH-like_DNA-bd_sf"/>
</dbReference>
<dbReference type="SUPFAM" id="SSF53850">
    <property type="entry name" value="Periplasmic binding protein-like II"/>
    <property type="match status" value="1"/>
</dbReference>
<dbReference type="GO" id="GO:0003700">
    <property type="term" value="F:DNA-binding transcription factor activity"/>
    <property type="evidence" value="ECO:0007669"/>
    <property type="project" value="InterPro"/>
</dbReference>
<dbReference type="PROSITE" id="PS50931">
    <property type="entry name" value="HTH_LYSR"/>
    <property type="match status" value="1"/>
</dbReference>
<keyword evidence="2" id="KW-0805">Transcription regulation</keyword>
<evidence type="ECO:0000313" key="6">
    <source>
        <dbReference type="EMBL" id="ALG15420.1"/>
    </source>
</evidence>
<accession>A0A0N9IG07</accession>
<sequence length="300" mass="33113">MEVFLAVADELHFGRAARRLRLSQARVSQTVKTLERRVGSPLFDRTTRRVSLTAIGQRLLDDLRPAHQAVHHALTRARAAGRGITGVLRVGFFGPLAGRVVLDVMAAVRADHPDLDIHVVETQLADPCRPLRDGEVDLVLTQLPVNEPGISTGPVVLSEPRVLAVSVHHPFARRESVSLEDLARDRTFRPLGEPSSDWLDSYLPWTTPSGRPIERDRAVATFQELLTLVAAGQGICPVAAHNVRYHPRPDVAFVPFTDAPPFQFGLAWRTSEQTSRVKLFIETTHRLVTEQGGPAATAER</sequence>
<dbReference type="PANTHER" id="PTHR30346:SF0">
    <property type="entry name" value="HCA OPERON TRANSCRIPTIONAL ACTIVATOR HCAR"/>
    <property type="match status" value="1"/>
</dbReference>
<protein>
    <submittedName>
        <fullName evidence="6">LysR family transcriptional regulator</fullName>
    </submittedName>
</protein>
<keyword evidence="7" id="KW-1185">Reference proteome</keyword>
<dbReference type="Pfam" id="PF00126">
    <property type="entry name" value="HTH_1"/>
    <property type="match status" value="1"/>
</dbReference>
<dbReference type="InterPro" id="IPR000847">
    <property type="entry name" value="LysR_HTH_N"/>
</dbReference>
<evidence type="ECO:0000256" key="3">
    <source>
        <dbReference type="ARBA" id="ARBA00023125"/>
    </source>
</evidence>
<dbReference type="Gene3D" id="1.10.10.10">
    <property type="entry name" value="Winged helix-like DNA-binding domain superfamily/Winged helix DNA-binding domain"/>
    <property type="match status" value="1"/>
</dbReference>
<proteinExistence type="inferred from homology"/>
<dbReference type="FunFam" id="1.10.10.10:FF:000001">
    <property type="entry name" value="LysR family transcriptional regulator"/>
    <property type="match status" value="1"/>
</dbReference>
<keyword evidence="4" id="KW-0804">Transcription</keyword>
<dbReference type="GO" id="GO:0032993">
    <property type="term" value="C:protein-DNA complex"/>
    <property type="evidence" value="ECO:0007669"/>
    <property type="project" value="TreeGrafter"/>
</dbReference>
<feature type="domain" description="HTH lysR-type" evidence="5">
    <location>
        <begin position="1"/>
        <end position="53"/>
    </location>
</feature>
<dbReference type="InterPro" id="IPR036390">
    <property type="entry name" value="WH_DNA-bd_sf"/>
</dbReference>
<comment type="similarity">
    <text evidence="1">Belongs to the LysR transcriptional regulatory family.</text>
</comment>
<keyword evidence="3" id="KW-0238">DNA-binding</keyword>
<dbReference type="EMBL" id="CP012752">
    <property type="protein sequence ID" value="ALG15420.1"/>
    <property type="molecule type" value="Genomic_DNA"/>
</dbReference>
<name>A0A0N9IG07_9PSEU</name>
<dbReference type="Pfam" id="PF03466">
    <property type="entry name" value="LysR_substrate"/>
    <property type="match status" value="1"/>
</dbReference>
<evidence type="ECO:0000256" key="4">
    <source>
        <dbReference type="ARBA" id="ARBA00023163"/>
    </source>
</evidence>
<dbReference type="InterPro" id="IPR005119">
    <property type="entry name" value="LysR_subst-bd"/>
</dbReference>